<feature type="chain" id="PRO_5042833794" evidence="2">
    <location>
        <begin position="20"/>
        <end position="68"/>
    </location>
</feature>
<protein>
    <submittedName>
        <fullName evidence="3">Uncharacterized protein</fullName>
    </submittedName>
</protein>
<evidence type="ECO:0000313" key="4">
    <source>
        <dbReference type="Proteomes" id="UP001331761"/>
    </source>
</evidence>
<keyword evidence="4" id="KW-1185">Reference proteome</keyword>
<feature type="signal peptide" evidence="2">
    <location>
        <begin position="1"/>
        <end position="19"/>
    </location>
</feature>
<accession>A0AAN8F1I5</accession>
<sequence>MRLFLFALILALMMIAVAARPRTSEAISPKKARAHSDKSKMKTHPNHKQPGKHANPNADLLFLDQLIL</sequence>
<evidence type="ECO:0000256" key="1">
    <source>
        <dbReference type="SAM" id="MobiDB-lite"/>
    </source>
</evidence>
<dbReference type="Proteomes" id="UP001331761">
    <property type="component" value="Unassembled WGS sequence"/>
</dbReference>
<organism evidence="3 4">
    <name type="scientific">Trichostrongylus colubriformis</name>
    <name type="common">Black scour worm</name>
    <dbReference type="NCBI Taxonomy" id="6319"/>
    <lineage>
        <taxon>Eukaryota</taxon>
        <taxon>Metazoa</taxon>
        <taxon>Ecdysozoa</taxon>
        <taxon>Nematoda</taxon>
        <taxon>Chromadorea</taxon>
        <taxon>Rhabditida</taxon>
        <taxon>Rhabditina</taxon>
        <taxon>Rhabditomorpha</taxon>
        <taxon>Strongyloidea</taxon>
        <taxon>Trichostrongylidae</taxon>
        <taxon>Trichostrongylus</taxon>
    </lineage>
</organism>
<dbReference type="AlphaFoldDB" id="A0AAN8F1I5"/>
<feature type="region of interest" description="Disordered" evidence="1">
    <location>
        <begin position="25"/>
        <end position="58"/>
    </location>
</feature>
<evidence type="ECO:0000256" key="2">
    <source>
        <dbReference type="SAM" id="SignalP"/>
    </source>
</evidence>
<dbReference type="EMBL" id="WIXE01022787">
    <property type="protein sequence ID" value="KAK5967134.1"/>
    <property type="molecule type" value="Genomic_DNA"/>
</dbReference>
<gene>
    <name evidence="3" type="ORF">GCK32_001107</name>
</gene>
<evidence type="ECO:0000313" key="3">
    <source>
        <dbReference type="EMBL" id="KAK5967134.1"/>
    </source>
</evidence>
<keyword evidence="2" id="KW-0732">Signal</keyword>
<feature type="compositionally biased region" description="Basic residues" evidence="1">
    <location>
        <begin position="41"/>
        <end position="51"/>
    </location>
</feature>
<name>A0AAN8F1I5_TRICO</name>
<reference evidence="3 4" key="1">
    <citation type="submission" date="2019-10" db="EMBL/GenBank/DDBJ databases">
        <title>Assembly and Annotation for the nematode Trichostrongylus colubriformis.</title>
        <authorList>
            <person name="Martin J."/>
        </authorList>
    </citation>
    <scope>NUCLEOTIDE SEQUENCE [LARGE SCALE GENOMIC DNA]</scope>
    <source>
        <strain evidence="3">G859</strain>
        <tissue evidence="3">Whole worm</tissue>
    </source>
</reference>
<proteinExistence type="predicted"/>
<comment type="caution">
    <text evidence="3">The sequence shown here is derived from an EMBL/GenBank/DDBJ whole genome shotgun (WGS) entry which is preliminary data.</text>
</comment>